<feature type="region of interest" description="Disordered" evidence="1">
    <location>
        <begin position="461"/>
        <end position="480"/>
    </location>
</feature>
<feature type="region of interest" description="Disordered" evidence="1">
    <location>
        <begin position="260"/>
        <end position="282"/>
    </location>
</feature>
<protein>
    <submittedName>
        <fullName evidence="2">Uncharacterized protein</fullName>
    </submittedName>
</protein>
<name>A0A8A3PIS9_9HELO</name>
<evidence type="ECO:0000256" key="1">
    <source>
        <dbReference type="SAM" id="MobiDB-lite"/>
    </source>
</evidence>
<dbReference type="Proteomes" id="UP000672032">
    <property type="component" value="Chromosome 5"/>
</dbReference>
<proteinExistence type="predicted"/>
<organism evidence="2 3">
    <name type="scientific">Monilinia vaccinii-corymbosi</name>
    <dbReference type="NCBI Taxonomy" id="61207"/>
    <lineage>
        <taxon>Eukaryota</taxon>
        <taxon>Fungi</taxon>
        <taxon>Dikarya</taxon>
        <taxon>Ascomycota</taxon>
        <taxon>Pezizomycotina</taxon>
        <taxon>Leotiomycetes</taxon>
        <taxon>Helotiales</taxon>
        <taxon>Sclerotiniaceae</taxon>
        <taxon>Monilinia</taxon>
    </lineage>
</organism>
<sequence length="733" mass="79973">MPIIWFTQDPLRTSADFVAPTTTPTTRSFIQERLATPTSTTTNWFPPTTTIKANTTIEPSAFTSIQTLIKSLLYREPLDPLPTLSNLAPTNAIAEPSINVHSGVSKVGKFPVTSYNLMYLVALCVCFVILMSFCCCTDDLGRYIKSKNKAGATVHAAPVWPAAFQFMDGANDTRTRNGNSRGLSTDRSSMPQLGGTSDPPGPSTTPRNPFTKITIKTCEEGHKSIIIDEIELRDLPSEHSNCDLSSSKPDFTHEYVTTNPQAQNGKVSLRGGSGTQGDLSDSFMRTGAITSFKQTEERWKPTWSAAKSLFSTRRRESEPAPGITIGYPMLGFPTQSDSIYPAPSGDRFDQKHSTTASKRESRQTTTSGTAFSFPLSDGSDSEIPRFPTINRIKRKLKPLIHSVSKQSLRERLSSIDHSKDQGTDPSTDETDSYGLVYSSTVRKALRRARSSASVPFGLFRLPDPARDDPEPSDAGPVSILAHHSGSEYSDTASENTARARSPVSTLLGVDTKRGPGSAGSGSVSKGRGSRRVVVPLGSYEGVVDEVGLGAARAFSNLRSCEMREKKKKMMASRPNPASGKESKSQDKQEDEYEEKDYVGGSRDNEAKEESYATHKSVNSSQEENQGGATETEQEQSETPIPSYMNSTRSGHVRRYHKRGHQTAMANHFHARRTRAGMDSTDGSGSLVTERREKMKRGLGLLMIREVAGGDGEGLGARRDGNVEWVTMNLGSDY</sequence>
<dbReference type="OrthoDB" id="3544828at2759"/>
<feature type="region of interest" description="Disordered" evidence="1">
    <location>
        <begin position="565"/>
        <end position="650"/>
    </location>
</feature>
<feature type="compositionally biased region" description="Polar residues" evidence="1">
    <location>
        <begin position="613"/>
        <end position="649"/>
    </location>
</feature>
<reference evidence="2" key="1">
    <citation type="submission" date="2020-10" db="EMBL/GenBank/DDBJ databases">
        <title>Genome Sequence of Monilinia vaccinii-corymbosi Sheds Light on Mummy Berry Disease Infection of Blueberry and Mating Type.</title>
        <authorList>
            <person name="Yow A.G."/>
            <person name="Zhang Y."/>
            <person name="Bansal K."/>
            <person name="Eacker S.M."/>
            <person name="Sullivan S."/>
            <person name="Liachko I."/>
            <person name="Cubeta M.A."/>
            <person name="Rollins J.A."/>
            <person name="Ashrafi H."/>
        </authorList>
    </citation>
    <scope>NUCLEOTIDE SEQUENCE</scope>
    <source>
        <strain evidence="2">RL-1</strain>
    </source>
</reference>
<feature type="compositionally biased region" description="Basic and acidic residues" evidence="1">
    <location>
        <begin position="412"/>
        <end position="422"/>
    </location>
</feature>
<feature type="region of interest" description="Disordered" evidence="1">
    <location>
        <begin position="412"/>
        <end position="431"/>
    </location>
</feature>
<evidence type="ECO:0000313" key="3">
    <source>
        <dbReference type="Proteomes" id="UP000672032"/>
    </source>
</evidence>
<dbReference type="AlphaFoldDB" id="A0A8A3PIS9"/>
<accession>A0A8A3PIS9</accession>
<feature type="region of interest" description="Disordered" evidence="1">
    <location>
        <begin position="171"/>
        <end position="209"/>
    </location>
</feature>
<feature type="region of interest" description="Disordered" evidence="1">
    <location>
        <begin position="334"/>
        <end position="384"/>
    </location>
</feature>
<evidence type="ECO:0000313" key="2">
    <source>
        <dbReference type="EMBL" id="QSZ35182.1"/>
    </source>
</evidence>
<feature type="compositionally biased region" description="Basic and acidic residues" evidence="1">
    <location>
        <begin position="346"/>
        <end position="362"/>
    </location>
</feature>
<feature type="region of interest" description="Disordered" evidence="1">
    <location>
        <begin position="485"/>
        <end position="528"/>
    </location>
</feature>
<gene>
    <name evidence="2" type="ORF">DSL72_008049</name>
</gene>
<feature type="compositionally biased region" description="Basic and acidic residues" evidence="1">
    <location>
        <begin position="602"/>
        <end position="612"/>
    </location>
</feature>
<keyword evidence="3" id="KW-1185">Reference proteome</keyword>
<dbReference type="EMBL" id="CP063409">
    <property type="protein sequence ID" value="QSZ35182.1"/>
    <property type="molecule type" value="Genomic_DNA"/>
</dbReference>
<feature type="compositionally biased region" description="Polar residues" evidence="1">
    <location>
        <begin position="486"/>
        <end position="504"/>
    </location>
</feature>
<feature type="compositionally biased region" description="Polar residues" evidence="1">
    <location>
        <begin position="176"/>
        <end position="191"/>
    </location>
</feature>